<evidence type="ECO:0000256" key="8">
    <source>
        <dbReference type="ARBA" id="ARBA00063809"/>
    </source>
</evidence>
<dbReference type="eggNOG" id="COG0476">
    <property type="taxonomic scope" value="Bacteria"/>
</dbReference>
<evidence type="ECO:0000256" key="1">
    <source>
        <dbReference type="ARBA" id="ARBA00005046"/>
    </source>
</evidence>
<dbReference type="GO" id="GO:0004792">
    <property type="term" value="F:thiosulfate-cyanide sulfurtransferase activity"/>
    <property type="evidence" value="ECO:0007669"/>
    <property type="project" value="TreeGrafter"/>
</dbReference>
<dbReference type="PANTHER" id="PTHR10953:SF102">
    <property type="entry name" value="ADENYLYLTRANSFERASE AND SULFURTRANSFERASE MOCS3"/>
    <property type="match status" value="1"/>
</dbReference>
<evidence type="ECO:0000256" key="5">
    <source>
        <dbReference type="ARBA" id="ARBA00022840"/>
    </source>
</evidence>
<name>A0A078L0R2_9GAMM</name>
<keyword evidence="5" id="KW-0067">ATP-binding</keyword>
<evidence type="ECO:0000256" key="13">
    <source>
        <dbReference type="ARBA" id="ARBA00078531"/>
    </source>
</evidence>
<dbReference type="PROSITE" id="PS50206">
    <property type="entry name" value="RHODANESE_3"/>
    <property type="match status" value="1"/>
</dbReference>
<dbReference type="RefSeq" id="WP_043874141.1">
    <property type="nucleotide sequence ID" value="NZ_CCVW01000002.1"/>
</dbReference>
<evidence type="ECO:0000256" key="9">
    <source>
        <dbReference type="ARBA" id="ARBA00066884"/>
    </source>
</evidence>
<sequence>MSMKQSEFLRYQRHLPVIGTQGQLRLKQAKILCVGAGGLGCPALQYLAAAGIGTLGIIDSDKVDLSNLQRQILFQTSDIGRLKTEVAKERLLALNPEITINTYCEFFSDANASSLVNDYQIVLDASDNYQTRYLLNEVCRAQNTPLVSASIYQFDAQISVFNFHNGPCYQCLYPSPPPPALTPNCTLGGVLGVLPGVVGAMQATEAIKIVLEQGEILSGTLLSMDLLAMRFNQFTIDKQDCTQHPAIRFTNLSNKEPKSISPAELKALLSSGKEALKLIDVRQAYEREICHIGGQHIPLSELDQNLDQITDGQLTVIYCKSGARSAQACLKLEEAGFTRVMNLQGGILGWIEAVDDRLTVY</sequence>
<comment type="catalytic activity">
    <reaction evidence="6">
        <text>[molybdopterin-synthase sulfur-carrier protein]-C-terminal Gly-Gly + ATP + H(+) = [molybdopterin-synthase sulfur-carrier protein]-C-terminal Gly-Gly-AMP + diphosphate</text>
        <dbReference type="Rhea" id="RHEA:43616"/>
        <dbReference type="Rhea" id="RHEA-COMP:12159"/>
        <dbReference type="Rhea" id="RHEA-COMP:12202"/>
        <dbReference type="ChEBI" id="CHEBI:15378"/>
        <dbReference type="ChEBI" id="CHEBI:30616"/>
        <dbReference type="ChEBI" id="CHEBI:33019"/>
        <dbReference type="ChEBI" id="CHEBI:90618"/>
        <dbReference type="ChEBI" id="CHEBI:90778"/>
        <dbReference type="EC" id="2.7.7.80"/>
    </reaction>
</comment>
<evidence type="ECO:0000256" key="3">
    <source>
        <dbReference type="ARBA" id="ARBA00022679"/>
    </source>
</evidence>
<dbReference type="CDD" id="cd00757">
    <property type="entry name" value="ThiF_MoeB_HesA_family"/>
    <property type="match status" value="1"/>
</dbReference>
<organism evidence="15 16">
    <name type="scientific">Legionella massiliensis</name>
    <dbReference type="NCBI Taxonomy" id="1034943"/>
    <lineage>
        <taxon>Bacteria</taxon>
        <taxon>Pseudomonadati</taxon>
        <taxon>Pseudomonadota</taxon>
        <taxon>Gammaproteobacteria</taxon>
        <taxon>Legionellales</taxon>
        <taxon>Legionellaceae</taxon>
        <taxon>Legionella</taxon>
    </lineage>
</organism>
<evidence type="ECO:0000256" key="10">
    <source>
        <dbReference type="ARBA" id="ARBA00073635"/>
    </source>
</evidence>
<dbReference type="GO" id="GO:0008641">
    <property type="term" value="F:ubiquitin-like modifier activating enzyme activity"/>
    <property type="evidence" value="ECO:0007669"/>
    <property type="project" value="InterPro"/>
</dbReference>
<dbReference type="STRING" id="1034943.BN59_01923"/>
<keyword evidence="15" id="KW-0548">Nucleotidyltransferase</keyword>
<dbReference type="InterPro" id="IPR001763">
    <property type="entry name" value="Rhodanese-like_dom"/>
</dbReference>
<dbReference type="NCBIfam" id="NF004281">
    <property type="entry name" value="PRK05690.1"/>
    <property type="match status" value="1"/>
</dbReference>
<comment type="similarity">
    <text evidence="2">Belongs to the HesA/MoeB/ThiF family.</text>
</comment>
<dbReference type="Proteomes" id="UP000044071">
    <property type="component" value="Unassembled WGS sequence"/>
</dbReference>
<keyword evidence="4" id="KW-0547">Nucleotide-binding</keyword>
<accession>A0A078L0R2</accession>
<feature type="domain" description="Rhodanese" evidence="14">
    <location>
        <begin position="272"/>
        <end position="359"/>
    </location>
</feature>
<evidence type="ECO:0000256" key="12">
    <source>
        <dbReference type="ARBA" id="ARBA00075328"/>
    </source>
</evidence>
<evidence type="ECO:0000256" key="11">
    <source>
        <dbReference type="ARBA" id="ARBA00075110"/>
    </source>
</evidence>
<dbReference type="OrthoDB" id="9804286at2"/>
<dbReference type="GO" id="GO:0008146">
    <property type="term" value="F:sulfotransferase activity"/>
    <property type="evidence" value="ECO:0007669"/>
    <property type="project" value="TreeGrafter"/>
</dbReference>
<reference evidence="15 16" key="1">
    <citation type="submission" date="2014-06" db="EMBL/GenBank/DDBJ databases">
        <authorList>
            <person name="Urmite Genomes Urmite Genomes"/>
        </authorList>
    </citation>
    <scope>NUCLEOTIDE SEQUENCE [LARGE SCALE GENOMIC DNA]</scope>
</reference>
<dbReference type="Pfam" id="PF00899">
    <property type="entry name" value="ThiF"/>
    <property type="match status" value="1"/>
</dbReference>
<evidence type="ECO:0000313" key="15">
    <source>
        <dbReference type="EMBL" id="CDZ77639.1"/>
    </source>
</evidence>
<dbReference type="GO" id="GO:0061605">
    <property type="term" value="F:molybdopterin-synthase adenylyltransferase activity"/>
    <property type="evidence" value="ECO:0007669"/>
    <property type="project" value="UniProtKB-EC"/>
</dbReference>
<dbReference type="Gene3D" id="3.40.50.720">
    <property type="entry name" value="NAD(P)-binding Rossmann-like Domain"/>
    <property type="match status" value="1"/>
</dbReference>
<keyword evidence="3 15" id="KW-0808">Transferase</keyword>
<dbReference type="SMART" id="SM00450">
    <property type="entry name" value="RHOD"/>
    <property type="match status" value="1"/>
</dbReference>
<evidence type="ECO:0000256" key="6">
    <source>
        <dbReference type="ARBA" id="ARBA00052218"/>
    </source>
</evidence>
<evidence type="ECO:0000256" key="4">
    <source>
        <dbReference type="ARBA" id="ARBA00022741"/>
    </source>
</evidence>
<dbReference type="Gene3D" id="3.40.250.10">
    <property type="entry name" value="Rhodanese-like domain"/>
    <property type="match status" value="1"/>
</dbReference>
<dbReference type="FunFam" id="3.40.50.720:FF:000033">
    <property type="entry name" value="Adenylyltransferase and sulfurtransferase MOCS3"/>
    <property type="match status" value="1"/>
</dbReference>
<keyword evidence="16" id="KW-1185">Reference proteome</keyword>
<dbReference type="SUPFAM" id="SSF69572">
    <property type="entry name" value="Activating enzymes of the ubiquitin-like proteins"/>
    <property type="match status" value="1"/>
</dbReference>
<protein>
    <recommendedName>
        <fullName evidence="10">Molybdopterin-synthase adenylyltransferase</fullName>
        <ecNumber evidence="9">2.7.7.80</ecNumber>
    </recommendedName>
    <alternativeName>
        <fullName evidence="13">MoaD protein adenylase</fullName>
    </alternativeName>
    <alternativeName>
        <fullName evidence="11">Molybdopterin-converting factor subunit 1 adenylase</fullName>
    </alternativeName>
    <alternativeName>
        <fullName evidence="12">Sulfur carrier protein MoaD adenylyltransferase</fullName>
    </alternativeName>
</protein>
<dbReference type="InterPro" id="IPR000594">
    <property type="entry name" value="ThiF_NAD_FAD-bd"/>
</dbReference>
<dbReference type="EMBL" id="CCSB01000002">
    <property type="protein sequence ID" value="CDZ77639.1"/>
    <property type="molecule type" value="Genomic_DNA"/>
</dbReference>
<gene>
    <name evidence="15" type="primary">moeZ_2</name>
    <name evidence="15" type="ORF">BN59_01923</name>
</gene>
<dbReference type="PANTHER" id="PTHR10953">
    <property type="entry name" value="UBIQUITIN-ACTIVATING ENZYME E1"/>
    <property type="match status" value="1"/>
</dbReference>
<dbReference type="InterPro" id="IPR036873">
    <property type="entry name" value="Rhodanese-like_dom_sf"/>
</dbReference>
<evidence type="ECO:0000259" key="14">
    <source>
        <dbReference type="PROSITE" id="PS50206"/>
    </source>
</evidence>
<proteinExistence type="inferred from homology"/>
<dbReference type="GO" id="GO:0005524">
    <property type="term" value="F:ATP binding"/>
    <property type="evidence" value="ECO:0007669"/>
    <property type="project" value="UniProtKB-KW"/>
</dbReference>
<dbReference type="GO" id="GO:0005829">
    <property type="term" value="C:cytosol"/>
    <property type="evidence" value="ECO:0007669"/>
    <property type="project" value="TreeGrafter"/>
</dbReference>
<dbReference type="Pfam" id="PF00581">
    <property type="entry name" value="Rhodanese"/>
    <property type="match status" value="1"/>
</dbReference>
<comment type="pathway">
    <text evidence="1">Cofactor biosynthesis; molybdopterin biosynthesis.</text>
</comment>
<dbReference type="AlphaFoldDB" id="A0A078L0R2"/>
<comment type="function">
    <text evidence="7">Catalyzes the adenylation by ATP of the carboxyl group of the C-terminal glycine of sulfur carrier protein MoaD.</text>
</comment>
<evidence type="ECO:0000256" key="7">
    <source>
        <dbReference type="ARBA" id="ARBA00055169"/>
    </source>
</evidence>
<dbReference type="InterPro" id="IPR045886">
    <property type="entry name" value="ThiF/MoeB/HesA"/>
</dbReference>
<dbReference type="InterPro" id="IPR035985">
    <property type="entry name" value="Ubiquitin-activating_enz"/>
</dbReference>
<dbReference type="EC" id="2.7.7.80" evidence="9"/>
<evidence type="ECO:0000313" key="16">
    <source>
        <dbReference type="Proteomes" id="UP000044071"/>
    </source>
</evidence>
<evidence type="ECO:0000256" key="2">
    <source>
        <dbReference type="ARBA" id="ARBA00009919"/>
    </source>
</evidence>
<comment type="subunit">
    <text evidence="8">Homodimer. Forms a stable heterotetrameric complex of 2 MoeB and 2 MoaD during adenylation of MoaD.</text>
</comment>